<dbReference type="InterPro" id="IPR000210">
    <property type="entry name" value="BTB/POZ_dom"/>
</dbReference>
<dbReference type="InterPro" id="IPR011705">
    <property type="entry name" value="BACK"/>
</dbReference>
<dbReference type="SUPFAM" id="SSF117281">
    <property type="entry name" value="Kelch motif"/>
    <property type="match status" value="1"/>
</dbReference>
<name>A0A8K0JWA1_LADFU</name>
<evidence type="ECO:0000256" key="7">
    <source>
        <dbReference type="ARBA" id="ARBA00043912"/>
    </source>
</evidence>
<keyword evidence="11" id="KW-1185">Reference proteome</keyword>
<dbReference type="FunFam" id="1.25.40.420:FF:000001">
    <property type="entry name" value="Kelch-like family member 12"/>
    <property type="match status" value="1"/>
</dbReference>
<keyword evidence="4" id="KW-0677">Repeat</keyword>
<dbReference type="Proteomes" id="UP000792457">
    <property type="component" value="Unassembled WGS sequence"/>
</dbReference>
<proteinExistence type="predicted"/>
<keyword evidence="5" id="KW-0833">Ubl conjugation pathway</keyword>
<keyword evidence="3" id="KW-0880">Kelch repeat</keyword>
<dbReference type="Pfam" id="PF01344">
    <property type="entry name" value="Kelch_1"/>
    <property type="match status" value="5"/>
</dbReference>
<reference evidence="10" key="2">
    <citation type="submission" date="2017-10" db="EMBL/GenBank/DDBJ databases">
        <title>Ladona fulva Genome sequencing and assembly.</title>
        <authorList>
            <person name="Murali S."/>
            <person name="Richards S."/>
            <person name="Bandaranaike D."/>
            <person name="Bellair M."/>
            <person name="Blankenburg K."/>
            <person name="Chao H."/>
            <person name="Dinh H."/>
            <person name="Doddapaneni H."/>
            <person name="Dugan-Rocha S."/>
            <person name="Elkadiri S."/>
            <person name="Gnanaolivu R."/>
            <person name="Hernandez B."/>
            <person name="Skinner E."/>
            <person name="Javaid M."/>
            <person name="Lee S."/>
            <person name="Li M."/>
            <person name="Ming W."/>
            <person name="Munidasa M."/>
            <person name="Muniz J."/>
            <person name="Nguyen L."/>
            <person name="Hughes D."/>
            <person name="Osuji N."/>
            <person name="Pu L.-L."/>
            <person name="Puazo M."/>
            <person name="Qu C."/>
            <person name="Quiroz J."/>
            <person name="Raj R."/>
            <person name="Weissenberger G."/>
            <person name="Xin Y."/>
            <person name="Zou X."/>
            <person name="Han Y."/>
            <person name="Worley K."/>
            <person name="Muzny D."/>
            <person name="Gibbs R."/>
        </authorList>
    </citation>
    <scope>NUCLEOTIDE SEQUENCE</scope>
    <source>
        <strain evidence="10">Sampled in the wild</strain>
    </source>
</reference>
<dbReference type="Gene3D" id="2.120.10.80">
    <property type="entry name" value="Kelch-type beta propeller"/>
    <property type="match status" value="3"/>
</dbReference>
<evidence type="ECO:0000256" key="4">
    <source>
        <dbReference type="ARBA" id="ARBA00022737"/>
    </source>
</evidence>
<evidence type="ECO:0000256" key="5">
    <source>
        <dbReference type="ARBA" id="ARBA00022786"/>
    </source>
</evidence>
<feature type="compositionally biased region" description="Low complexity" evidence="8">
    <location>
        <begin position="450"/>
        <end position="462"/>
    </location>
</feature>
<dbReference type="PANTHER" id="PTHR24412">
    <property type="entry name" value="KELCH PROTEIN"/>
    <property type="match status" value="1"/>
</dbReference>
<gene>
    <name evidence="10" type="ORF">J437_LFUL001227</name>
</gene>
<dbReference type="PROSITE" id="PS50097">
    <property type="entry name" value="BTB"/>
    <property type="match status" value="1"/>
</dbReference>
<dbReference type="EMBL" id="KZ308157">
    <property type="protein sequence ID" value="KAG8223349.1"/>
    <property type="molecule type" value="Genomic_DNA"/>
</dbReference>
<feature type="domain" description="BTB" evidence="9">
    <location>
        <begin position="123"/>
        <end position="190"/>
    </location>
</feature>
<accession>A0A8K0JWA1</accession>
<dbReference type="Pfam" id="PF00651">
    <property type="entry name" value="BTB"/>
    <property type="match status" value="1"/>
</dbReference>
<dbReference type="UniPathway" id="UPA00143"/>
<dbReference type="SUPFAM" id="SSF50965">
    <property type="entry name" value="Galactose oxidase, central domain"/>
    <property type="match status" value="1"/>
</dbReference>
<dbReference type="InterPro" id="IPR011043">
    <property type="entry name" value="Gal_Oxase/kelch_b-propeller"/>
</dbReference>
<dbReference type="InterPro" id="IPR017096">
    <property type="entry name" value="BTB-kelch_protein"/>
</dbReference>
<dbReference type="InterPro" id="IPR006652">
    <property type="entry name" value="Kelch_1"/>
</dbReference>
<comment type="caution">
    <text evidence="10">The sequence shown here is derived from an EMBL/GenBank/DDBJ whole genome shotgun (WGS) entry which is preliminary data.</text>
</comment>
<dbReference type="SMART" id="SM00225">
    <property type="entry name" value="BTB"/>
    <property type="match status" value="1"/>
</dbReference>
<dbReference type="Gene3D" id="1.25.40.420">
    <property type="match status" value="1"/>
</dbReference>
<evidence type="ECO:0000313" key="10">
    <source>
        <dbReference type="EMBL" id="KAG8223349.1"/>
    </source>
</evidence>
<evidence type="ECO:0000256" key="2">
    <source>
        <dbReference type="ARBA" id="ARBA00013699"/>
    </source>
</evidence>
<comment type="function">
    <text evidence="7">Probable substrate-specific adapter of an E3 ubiquitin-protein ligase complex which mediates the ubiquitination and subsequent proteasomal degradation of target proteins. May have a role in synapse differentiation and growth.</text>
</comment>
<evidence type="ECO:0000256" key="8">
    <source>
        <dbReference type="SAM" id="MobiDB-lite"/>
    </source>
</evidence>
<sequence length="674" mass="72771">MNRLIMDQKGNLNDVDCDRAGIGENPRIGQADENVADVNEREEPGINRDVEVRRGQGVSDVVEGLRAMLSPERNVSTLENFGDQPVREVSGCSSSQEECFRSGEHAECSLKRMEDYLNQERFTDVTLIAGDRRIPAHRLVLSAASEYFSAMFTGTLREAGEAEVTLMDIDPDALQTLVHYCYTGWVELREECVETLLVSARILQLPPVVSACCSFLLKQLHPSNCIGIRLFADAQGCPELRDAAHKYTSDHFMEVIDNQEFLLLPADEVAALLESDDLNVPSEEVIFHALLSWLHHDPEGRSSEASRLLSKVRLPLLSPAFIADNVAKEPLLAKDAECQSLALEALIFHALPERRPKLMLLLHPKAHPRKATLGKVYAVGGKDAKKGATSIECYDPRSNTWSHVAEMPGRKLQFGVALMEGVHPKGMSSSSSSSSANQPSAVSANTSALSGSVSSGTCTTSSANGGKRWLYVVGGRDGLKTLNTVEAYDIDANVWTTLPPMSVHRHGLGVGVLGGALYGVGGHDGWLYAVGGRDGSSCLRSVERFDAYVNRWCSVAPLARRRGGVVAVAAPEHGAIYAIGGHDAPSSNPTAARFQCVERYDPRMDAWTSVAPLSVGRDAVGACMLGDLVLAVGGHDGSSYLSLVEAYDPHTNSWHQMAPLNTGRAGSCIVALES</sequence>
<dbReference type="AlphaFoldDB" id="A0A8K0JWA1"/>
<keyword evidence="6" id="KW-0009">Actin-binding</keyword>
<dbReference type="PANTHER" id="PTHR24412:SF450">
    <property type="entry name" value="KELCH-LIKE PROTEIN DIABLO"/>
    <property type="match status" value="1"/>
</dbReference>
<dbReference type="GO" id="GO:0016567">
    <property type="term" value="P:protein ubiquitination"/>
    <property type="evidence" value="ECO:0007669"/>
    <property type="project" value="UniProtKB-UniPathway"/>
</dbReference>
<dbReference type="CDD" id="cd18234">
    <property type="entry name" value="BTB_POZ_KLHL1-like"/>
    <property type="match status" value="1"/>
</dbReference>
<evidence type="ECO:0000259" key="9">
    <source>
        <dbReference type="PROSITE" id="PS50097"/>
    </source>
</evidence>
<evidence type="ECO:0000256" key="1">
    <source>
        <dbReference type="ARBA" id="ARBA00004906"/>
    </source>
</evidence>
<dbReference type="OrthoDB" id="45365at2759"/>
<feature type="compositionally biased region" description="Polar residues" evidence="8">
    <location>
        <begin position="436"/>
        <end position="449"/>
    </location>
</feature>
<protein>
    <recommendedName>
        <fullName evidence="2">Kelch-like protein diablo</fullName>
    </recommendedName>
</protein>
<evidence type="ECO:0000256" key="6">
    <source>
        <dbReference type="ARBA" id="ARBA00023203"/>
    </source>
</evidence>
<evidence type="ECO:0000313" key="11">
    <source>
        <dbReference type="Proteomes" id="UP000792457"/>
    </source>
</evidence>
<organism evidence="10 11">
    <name type="scientific">Ladona fulva</name>
    <name type="common">Scarce chaser dragonfly</name>
    <name type="synonym">Libellula fulva</name>
    <dbReference type="NCBI Taxonomy" id="123851"/>
    <lineage>
        <taxon>Eukaryota</taxon>
        <taxon>Metazoa</taxon>
        <taxon>Ecdysozoa</taxon>
        <taxon>Arthropoda</taxon>
        <taxon>Hexapoda</taxon>
        <taxon>Insecta</taxon>
        <taxon>Pterygota</taxon>
        <taxon>Palaeoptera</taxon>
        <taxon>Odonata</taxon>
        <taxon>Epiprocta</taxon>
        <taxon>Anisoptera</taxon>
        <taxon>Libelluloidea</taxon>
        <taxon>Libellulidae</taxon>
        <taxon>Ladona</taxon>
    </lineage>
</organism>
<dbReference type="GO" id="GO:0003779">
    <property type="term" value="F:actin binding"/>
    <property type="evidence" value="ECO:0007669"/>
    <property type="project" value="UniProtKB-KW"/>
</dbReference>
<dbReference type="Gene3D" id="3.30.710.10">
    <property type="entry name" value="Potassium Channel Kv1.1, Chain A"/>
    <property type="match status" value="1"/>
</dbReference>
<dbReference type="SMART" id="SM00612">
    <property type="entry name" value="Kelch"/>
    <property type="match status" value="5"/>
</dbReference>
<dbReference type="InterPro" id="IPR015915">
    <property type="entry name" value="Kelch-typ_b-propeller"/>
</dbReference>
<dbReference type="Pfam" id="PF07707">
    <property type="entry name" value="BACK"/>
    <property type="match status" value="1"/>
</dbReference>
<reference evidence="10" key="1">
    <citation type="submission" date="2013-04" db="EMBL/GenBank/DDBJ databases">
        <authorList>
            <person name="Qu J."/>
            <person name="Murali S.C."/>
            <person name="Bandaranaike D."/>
            <person name="Bellair M."/>
            <person name="Blankenburg K."/>
            <person name="Chao H."/>
            <person name="Dinh H."/>
            <person name="Doddapaneni H."/>
            <person name="Downs B."/>
            <person name="Dugan-Rocha S."/>
            <person name="Elkadiri S."/>
            <person name="Gnanaolivu R.D."/>
            <person name="Hernandez B."/>
            <person name="Javaid M."/>
            <person name="Jayaseelan J.C."/>
            <person name="Lee S."/>
            <person name="Li M."/>
            <person name="Ming W."/>
            <person name="Munidasa M."/>
            <person name="Muniz J."/>
            <person name="Nguyen L."/>
            <person name="Ongeri F."/>
            <person name="Osuji N."/>
            <person name="Pu L.-L."/>
            <person name="Puazo M."/>
            <person name="Qu C."/>
            <person name="Quiroz J."/>
            <person name="Raj R."/>
            <person name="Weissenberger G."/>
            <person name="Xin Y."/>
            <person name="Zou X."/>
            <person name="Han Y."/>
            <person name="Richards S."/>
            <person name="Worley K."/>
            <person name="Muzny D."/>
            <person name="Gibbs R."/>
        </authorList>
    </citation>
    <scope>NUCLEOTIDE SEQUENCE</scope>
    <source>
        <strain evidence="10">Sampled in the wild</strain>
    </source>
</reference>
<dbReference type="SMART" id="SM00875">
    <property type="entry name" value="BACK"/>
    <property type="match status" value="1"/>
</dbReference>
<dbReference type="InterPro" id="IPR011333">
    <property type="entry name" value="SKP1/BTB/POZ_sf"/>
</dbReference>
<evidence type="ECO:0000256" key="3">
    <source>
        <dbReference type="ARBA" id="ARBA00022441"/>
    </source>
</evidence>
<feature type="region of interest" description="Disordered" evidence="8">
    <location>
        <begin position="425"/>
        <end position="462"/>
    </location>
</feature>
<dbReference type="CDD" id="cd18444">
    <property type="entry name" value="BACK_KLHL1_like"/>
    <property type="match status" value="1"/>
</dbReference>
<dbReference type="SUPFAM" id="SSF54695">
    <property type="entry name" value="POZ domain"/>
    <property type="match status" value="1"/>
</dbReference>
<comment type="pathway">
    <text evidence="1">Protein modification; protein ubiquitination.</text>
</comment>
<dbReference type="PIRSF" id="PIRSF037037">
    <property type="entry name" value="Kelch-like_protein_gigaxonin"/>
    <property type="match status" value="1"/>
</dbReference>